<dbReference type="AlphaFoldDB" id="A0A1G7V0F8"/>
<dbReference type="EMBL" id="FNCI01000018">
    <property type="protein sequence ID" value="SDG53237.1"/>
    <property type="molecule type" value="Genomic_DNA"/>
</dbReference>
<dbReference type="Gene3D" id="3.40.1260.10">
    <property type="entry name" value="DsrEFH-like"/>
    <property type="match status" value="1"/>
</dbReference>
<sequence>MSTLNVLLHAPTPGSLARARRNAVNLLAARPDAEVLIVANGGGVAAALETPNAATDPLLRLCRNSLKGQGLENPAGIAEVDAAVVTLAEHQAAGWGYIRC</sequence>
<gene>
    <name evidence="1" type="ORF">SAMN05216571_1186</name>
</gene>
<dbReference type="InterPro" id="IPR027396">
    <property type="entry name" value="DsrEFH-like"/>
</dbReference>
<proteinExistence type="predicted"/>
<dbReference type="Proteomes" id="UP000198641">
    <property type="component" value="Unassembled WGS sequence"/>
</dbReference>
<evidence type="ECO:0000313" key="1">
    <source>
        <dbReference type="EMBL" id="SDG53237.1"/>
    </source>
</evidence>
<accession>A0A1G7V0F8</accession>
<dbReference type="OrthoDB" id="8665200at2"/>
<organism evidence="1 2">
    <name type="scientific">Onishia taeanensis</name>
    <dbReference type="NCBI Taxonomy" id="284577"/>
    <lineage>
        <taxon>Bacteria</taxon>
        <taxon>Pseudomonadati</taxon>
        <taxon>Pseudomonadota</taxon>
        <taxon>Gammaproteobacteria</taxon>
        <taxon>Oceanospirillales</taxon>
        <taxon>Halomonadaceae</taxon>
        <taxon>Onishia</taxon>
    </lineage>
</organism>
<keyword evidence="2" id="KW-1185">Reference proteome</keyword>
<protein>
    <submittedName>
        <fullName evidence="1">Intracellular sulfur oxidation protein, DsrE/DsrF family</fullName>
    </submittedName>
</protein>
<name>A0A1G7V0F8_9GAMM</name>
<dbReference type="STRING" id="284577.SAMN05216571_1186"/>
<dbReference type="SUPFAM" id="SSF75169">
    <property type="entry name" value="DsrEFH-like"/>
    <property type="match status" value="1"/>
</dbReference>
<evidence type="ECO:0000313" key="2">
    <source>
        <dbReference type="Proteomes" id="UP000198641"/>
    </source>
</evidence>
<dbReference type="RefSeq" id="WP_092528551.1">
    <property type="nucleotide sequence ID" value="NZ_FNCI01000018.1"/>
</dbReference>
<reference evidence="1 2" key="1">
    <citation type="submission" date="2016-10" db="EMBL/GenBank/DDBJ databases">
        <authorList>
            <person name="de Groot N.N."/>
        </authorList>
    </citation>
    <scope>NUCLEOTIDE SEQUENCE [LARGE SCALE GENOMIC DNA]</scope>
    <source>
        <strain evidence="1 2">BH539</strain>
    </source>
</reference>